<keyword evidence="2" id="KW-1133">Transmembrane helix</keyword>
<reference evidence="3 4" key="1">
    <citation type="submission" date="2019-03" db="EMBL/GenBank/DDBJ databases">
        <title>Cellulosimicrobium funkei JCM14302 Assembly.</title>
        <authorList>
            <person name="Dou T."/>
        </authorList>
    </citation>
    <scope>NUCLEOTIDE SEQUENCE [LARGE SCALE GENOMIC DNA]</scope>
    <source>
        <strain evidence="3 4">JCM 14302</strain>
    </source>
</reference>
<protein>
    <submittedName>
        <fullName evidence="3">Uncharacterized protein</fullName>
    </submittedName>
</protein>
<dbReference type="EMBL" id="SOZH01000004">
    <property type="protein sequence ID" value="TFF12709.1"/>
    <property type="molecule type" value="Genomic_DNA"/>
</dbReference>
<gene>
    <name evidence="3" type="ORF">E1O70_07580</name>
</gene>
<keyword evidence="2" id="KW-0812">Transmembrane</keyword>
<keyword evidence="2" id="KW-0472">Membrane</keyword>
<dbReference type="RefSeq" id="WP_128957632.1">
    <property type="nucleotide sequence ID" value="NZ_SOZH01000004.1"/>
</dbReference>
<keyword evidence="4" id="KW-1185">Reference proteome</keyword>
<feature type="transmembrane region" description="Helical" evidence="2">
    <location>
        <begin position="74"/>
        <end position="97"/>
    </location>
</feature>
<feature type="region of interest" description="Disordered" evidence="1">
    <location>
        <begin position="1"/>
        <end position="61"/>
    </location>
</feature>
<organism evidence="3 4">
    <name type="scientific">Cellulosimicrobium funkei</name>
    <dbReference type="NCBI Taxonomy" id="264251"/>
    <lineage>
        <taxon>Bacteria</taxon>
        <taxon>Bacillati</taxon>
        <taxon>Actinomycetota</taxon>
        <taxon>Actinomycetes</taxon>
        <taxon>Micrococcales</taxon>
        <taxon>Promicromonosporaceae</taxon>
        <taxon>Cellulosimicrobium</taxon>
    </lineage>
</organism>
<dbReference type="Proteomes" id="UP000298003">
    <property type="component" value="Unassembled WGS sequence"/>
</dbReference>
<sequence length="155" mass="16415">MTSPPPHPPHDPRRGSPYGGFSPGPPYRAHPPQPAYPPQPTYPPRPGYPPPGYAPTPPPPAAAFTPRYRRTAWVLIWVPVVLMVAAGALSIGLLAYADSDPSSNSAAGYLALMMWAAMLVVGPLLLGAFVPGCVMLARSNRARALTQVTGYRPPA</sequence>
<evidence type="ECO:0000256" key="1">
    <source>
        <dbReference type="SAM" id="MobiDB-lite"/>
    </source>
</evidence>
<comment type="caution">
    <text evidence="3">The sequence shown here is derived from an EMBL/GenBank/DDBJ whole genome shotgun (WGS) entry which is preliminary data.</text>
</comment>
<name>A0A4Y8R3I3_9MICO</name>
<feature type="compositionally biased region" description="Pro residues" evidence="1">
    <location>
        <begin position="23"/>
        <end position="61"/>
    </location>
</feature>
<evidence type="ECO:0000313" key="3">
    <source>
        <dbReference type="EMBL" id="TFF12709.1"/>
    </source>
</evidence>
<dbReference type="AlphaFoldDB" id="A0A4Y8R3I3"/>
<feature type="transmembrane region" description="Helical" evidence="2">
    <location>
        <begin position="109"/>
        <end position="137"/>
    </location>
</feature>
<evidence type="ECO:0000256" key="2">
    <source>
        <dbReference type="SAM" id="Phobius"/>
    </source>
</evidence>
<accession>A0A4Y8R3I3</accession>
<proteinExistence type="predicted"/>
<evidence type="ECO:0000313" key="4">
    <source>
        <dbReference type="Proteomes" id="UP000298003"/>
    </source>
</evidence>
<dbReference type="GeneID" id="95684347"/>